<organism evidence="1">
    <name type="scientific">viral metagenome</name>
    <dbReference type="NCBI Taxonomy" id="1070528"/>
    <lineage>
        <taxon>unclassified sequences</taxon>
        <taxon>metagenomes</taxon>
        <taxon>organismal metagenomes</taxon>
    </lineage>
</organism>
<reference evidence="1" key="1">
    <citation type="journal article" date="2020" name="Nature">
        <title>Giant virus diversity and host interactions through global metagenomics.</title>
        <authorList>
            <person name="Schulz F."/>
            <person name="Roux S."/>
            <person name="Paez-Espino D."/>
            <person name="Jungbluth S."/>
            <person name="Walsh D.A."/>
            <person name="Denef V.J."/>
            <person name="McMahon K.D."/>
            <person name="Konstantinidis K.T."/>
            <person name="Eloe-Fadrosh E.A."/>
            <person name="Kyrpides N.C."/>
            <person name="Woyke T."/>
        </authorList>
    </citation>
    <scope>NUCLEOTIDE SEQUENCE</scope>
    <source>
        <strain evidence="1">GVMAG-M-3300025572-1</strain>
    </source>
</reference>
<protein>
    <submittedName>
        <fullName evidence="1">Uncharacterized protein</fullName>
    </submittedName>
</protein>
<accession>A0A6C0IYN0</accession>
<dbReference type="EMBL" id="MN740283">
    <property type="protein sequence ID" value="QHT97680.1"/>
    <property type="molecule type" value="Genomic_DNA"/>
</dbReference>
<proteinExistence type="predicted"/>
<evidence type="ECO:0000313" key="1">
    <source>
        <dbReference type="EMBL" id="QHT97680.1"/>
    </source>
</evidence>
<dbReference type="AlphaFoldDB" id="A0A6C0IYN0"/>
<sequence>MLRTNFEDARVLIESGLALHLEIVRPREIPKNSIVDSPFDQYLILKTPGSFRYVKGLYSERTGLFHPPISIFQWFFCCPKPILFVDRRRILVSI</sequence>
<name>A0A6C0IYN0_9ZZZZ</name>